<keyword evidence="3" id="KW-1185">Reference proteome</keyword>
<keyword evidence="1" id="KW-0472">Membrane</keyword>
<sequence>MGVVKRKCKSIARQGRISAYNGSSDEESNHDSIPVANGSLKKCEKSERKARKFGKDLESERLFECFETFLLFGYWGFLVPFKITEKNLVIHPIRGIVIQTLLIFAILTTISNFTEEWDKWEDFPRDEDFTKLAKLTKYLHLFLTPVLLMSYFFMICTRLEKFQDFVDTLSSQFPHAQPHKEEVVKAWVIRNRVAFIIFAILVTAQPWNFDRLEKFATSLHITFNTGGLCSVLYTILNLGVQLYTKTLKIYINILLWSVSISLSVVVDSTKSYCEDDGKNKPHKMAKCLDILARNDRVMDKLNAVIGPLILVCHIDLIPGTVFNSCNSFLGDSPLWEYLPLAMLNLYDYTASVNYEESFEILQNLVIRIYNESRRYNNPNSGRKSSKYLKEMMRIITTLKPVALSGCDLFHVSYIFAKRMAACSTFILWTILSQVLFKTYVVSE</sequence>
<evidence type="ECO:0000313" key="3">
    <source>
        <dbReference type="Proteomes" id="UP000198287"/>
    </source>
</evidence>
<evidence type="ECO:0000313" key="2">
    <source>
        <dbReference type="EMBL" id="OXA47503.1"/>
    </source>
</evidence>
<feature type="transmembrane region" description="Helical" evidence="1">
    <location>
        <begin position="138"/>
        <end position="156"/>
    </location>
</feature>
<reference evidence="2 3" key="1">
    <citation type="submission" date="2015-12" db="EMBL/GenBank/DDBJ databases">
        <title>The genome of Folsomia candida.</title>
        <authorList>
            <person name="Faddeeva A."/>
            <person name="Derks M.F."/>
            <person name="Anvar Y."/>
            <person name="Smit S."/>
            <person name="Van Straalen N."/>
            <person name="Roelofs D."/>
        </authorList>
    </citation>
    <scope>NUCLEOTIDE SEQUENCE [LARGE SCALE GENOMIC DNA]</scope>
    <source>
        <strain evidence="2 3">VU population</strain>
        <tissue evidence="2">Whole body</tissue>
    </source>
</reference>
<accession>A0A226DQM8</accession>
<gene>
    <name evidence="2" type="ORF">Fcan01_17747</name>
</gene>
<feature type="transmembrane region" description="Helical" evidence="1">
    <location>
        <begin position="193"/>
        <end position="209"/>
    </location>
</feature>
<feature type="transmembrane region" description="Helical" evidence="1">
    <location>
        <begin position="221"/>
        <end position="240"/>
    </location>
</feature>
<keyword evidence="1" id="KW-1133">Transmembrane helix</keyword>
<dbReference type="Proteomes" id="UP000198287">
    <property type="component" value="Unassembled WGS sequence"/>
</dbReference>
<protein>
    <submittedName>
        <fullName evidence="2">Uncharacterized protein</fullName>
    </submittedName>
</protein>
<organism evidence="2 3">
    <name type="scientific">Folsomia candida</name>
    <name type="common">Springtail</name>
    <dbReference type="NCBI Taxonomy" id="158441"/>
    <lineage>
        <taxon>Eukaryota</taxon>
        <taxon>Metazoa</taxon>
        <taxon>Ecdysozoa</taxon>
        <taxon>Arthropoda</taxon>
        <taxon>Hexapoda</taxon>
        <taxon>Collembola</taxon>
        <taxon>Entomobryomorpha</taxon>
        <taxon>Isotomoidea</taxon>
        <taxon>Isotomidae</taxon>
        <taxon>Proisotominae</taxon>
        <taxon>Folsomia</taxon>
    </lineage>
</organism>
<evidence type="ECO:0000256" key="1">
    <source>
        <dbReference type="SAM" id="Phobius"/>
    </source>
</evidence>
<dbReference type="AlphaFoldDB" id="A0A226DQM8"/>
<proteinExistence type="predicted"/>
<comment type="caution">
    <text evidence="2">The sequence shown here is derived from an EMBL/GenBank/DDBJ whole genome shotgun (WGS) entry which is preliminary data.</text>
</comment>
<keyword evidence="1" id="KW-0812">Transmembrane</keyword>
<dbReference type="EMBL" id="LNIX01000013">
    <property type="protein sequence ID" value="OXA47503.1"/>
    <property type="molecule type" value="Genomic_DNA"/>
</dbReference>
<feature type="transmembrane region" description="Helical" evidence="1">
    <location>
        <begin position="93"/>
        <end position="113"/>
    </location>
</feature>
<name>A0A226DQM8_FOLCA</name>